<evidence type="ECO:0000313" key="1">
    <source>
        <dbReference type="EMBL" id="RBP40824.1"/>
    </source>
</evidence>
<evidence type="ECO:0000313" key="2">
    <source>
        <dbReference type="Proteomes" id="UP000253628"/>
    </source>
</evidence>
<accession>A0A366HFC7</accession>
<dbReference type="CDD" id="cd07067">
    <property type="entry name" value="HP_PGM_like"/>
    <property type="match status" value="1"/>
</dbReference>
<dbReference type="InterPro" id="IPR013078">
    <property type="entry name" value="His_Pase_superF_clade-1"/>
</dbReference>
<comment type="caution">
    <text evidence="1">The sequence shown here is derived from an EMBL/GenBank/DDBJ whole genome shotgun (WGS) entry which is preliminary data.</text>
</comment>
<dbReference type="Gene3D" id="3.40.50.1240">
    <property type="entry name" value="Phosphoglycerate mutase-like"/>
    <property type="match status" value="1"/>
</dbReference>
<dbReference type="SMART" id="SM00855">
    <property type="entry name" value="PGAM"/>
    <property type="match status" value="1"/>
</dbReference>
<dbReference type="SUPFAM" id="SSF53254">
    <property type="entry name" value="Phosphoglycerate mutase-like"/>
    <property type="match status" value="1"/>
</dbReference>
<dbReference type="RefSeq" id="WP_113932596.1">
    <property type="nucleotide sequence ID" value="NZ_JACCEU010000004.1"/>
</dbReference>
<name>A0A366HFC7_9BURK</name>
<organism evidence="1 2">
    <name type="scientific">Eoetvoesiella caeni</name>
    <dbReference type="NCBI Taxonomy" id="645616"/>
    <lineage>
        <taxon>Bacteria</taxon>
        <taxon>Pseudomonadati</taxon>
        <taxon>Pseudomonadota</taxon>
        <taxon>Betaproteobacteria</taxon>
        <taxon>Burkholderiales</taxon>
        <taxon>Alcaligenaceae</taxon>
        <taxon>Eoetvoesiella</taxon>
    </lineage>
</organism>
<sequence length="172" mass="18695">MTATFRRLLLLRHAQAGHPQNVRDYDRPLSAAGEHEAGEMGVYIAQENFLPSLALVSGARRTRETWVAIQKALPAVVPAIFDDRIYEARADALLELLRSVSSEPATVLLVGHNPGLHKLALSLVGRGGRTAYARLQQEFAPASLAVIDFDVAGWDSIAEQTGALERFAAPRS</sequence>
<keyword evidence="2" id="KW-1185">Reference proteome</keyword>
<dbReference type="OrthoDB" id="9810154at2"/>
<dbReference type="Proteomes" id="UP000253628">
    <property type="component" value="Unassembled WGS sequence"/>
</dbReference>
<protein>
    <submittedName>
        <fullName evidence="1">Phosphohistidine phosphatase</fullName>
    </submittedName>
</protein>
<dbReference type="AlphaFoldDB" id="A0A366HFC7"/>
<dbReference type="PANTHER" id="PTHR47623">
    <property type="entry name" value="OS09G0287300 PROTEIN"/>
    <property type="match status" value="1"/>
</dbReference>
<dbReference type="InterPro" id="IPR029033">
    <property type="entry name" value="His_PPase_superfam"/>
</dbReference>
<reference evidence="1 2" key="1">
    <citation type="submission" date="2018-06" db="EMBL/GenBank/DDBJ databases">
        <title>Genomic Encyclopedia of Type Strains, Phase IV (KMG-IV): sequencing the most valuable type-strain genomes for metagenomic binning, comparative biology and taxonomic classification.</title>
        <authorList>
            <person name="Goeker M."/>
        </authorList>
    </citation>
    <scope>NUCLEOTIDE SEQUENCE [LARGE SCALE GENOMIC DNA]</scope>
    <source>
        <strain evidence="1 2">DSM 25520</strain>
    </source>
</reference>
<proteinExistence type="predicted"/>
<gene>
    <name evidence="1" type="ORF">DFR37_103165</name>
</gene>
<dbReference type="PANTHER" id="PTHR47623:SF1">
    <property type="entry name" value="OS09G0287300 PROTEIN"/>
    <property type="match status" value="1"/>
</dbReference>
<dbReference type="Pfam" id="PF00300">
    <property type="entry name" value="His_Phos_1"/>
    <property type="match status" value="1"/>
</dbReference>
<dbReference type="EMBL" id="QNRQ01000003">
    <property type="protein sequence ID" value="RBP40824.1"/>
    <property type="molecule type" value="Genomic_DNA"/>
</dbReference>